<sequence length="852" mass="92038">MFNMSNKSSKYRLIAIALSIIGLLCSPGVSSFPMAGVDNTTSLGKFGIRLNQAMGQQLLGIPDCPFGNSACFIESPVLFDGETTIGRSDPHTDGDPTDEITGALVCQTGAPCTTFFPQTVKDSDFPWVPNTGVFTEGPAGTDEIHTQINSFNMIDLGRDCGGILSKNAIRAGSAAHDPLPRSLGEVESLDPSNDFPAESFFDIFVEVDLDFPPFGNIDMTVFNTTPLVIQNGKLEKLPPRVVYIHGGSDTAPAVFQKGTNRHIGWITLAGHGVSYGCPDVNEFIQVYEEMPEQTKLEPPPIWPGFDLFETLPGTKIDFREVGGPIVPLTGNPALLASENIGPTDTIVKRQQGINPFDPGDVGTVEIELVALSLQSIAPFDVGFLELSPPFPAGTMADLYVTINALDIPNIPVPDALEPSTGTMTISHENQENAPIQGTFKSELKVNSGLIFVRAGGSLSDPDAWLFHMPDPTAPLLLNSDGIWSHTPPVGDVHNAKYPAGIYIREIKHESPRHIHRVKPVRVRAIGPGTTSDLIIDFGPGIQAWLNNNTWQSIHSLSADSMETGDLDANGQDELIIDFGTQYGIWILMNNSNWVHLHGLSPESMVIGDLDGNGQDDLIIDFGAPGIWIWMNNSKWVHLHSLSPESMVIGDLDGNGQDELIIDFGPNGIWSWMNNSNWVKLHSLSPESMVTGDLDGNGLDDLIINFGPASGIWIRMNNNTWVHLHSLSPQGMATGDLDGNGQDELIIDFGLPFGIWMWMNNSNWVPLSGSADSSCQTADLDSNGQDDAIFSFGTFGIWAWMNNSGWSKLHNDPAKSMVSGNLDGGQPPSPAAAQSMTHELPVALENTAILPKP</sequence>
<gene>
    <name evidence="1" type="ORF">PN36_25960</name>
</gene>
<accession>A0A4E0QME5</accession>
<proteinExistence type="predicted"/>
<comment type="caution">
    <text evidence="1">The sequence shown here is derived from an EMBL/GenBank/DDBJ whole genome shotgun (WGS) entry which is preliminary data.</text>
</comment>
<reference evidence="1 2" key="1">
    <citation type="journal article" date="2016" name="Front. Microbiol.">
        <title>Single-Cell (Meta-)Genomics of a Dimorphic Candidatus Thiomargarita nelsonii Reveals Genomic Plasticity.</title>
        <authorList>
            <person name="Flood B.E."/>
            <person name="Fliss P."/>
            <person name="Jones D.S."/>
            <person name="Dick G.J."/>
            <person name="Jain S."/>
            <person name="Kaster A.K."/>
            <person name="Winkel M."/>
            <person name="Mussmann M."/>
            <person name="Bailey J."/>
        </authorList>
    </citation>
    <scope>NUCLEOTIDE SEQUENCE [LARGE SCALE GENOMIC DNA]</scope>
    <source>
        <strain evidence="1">Hydrate Ridge</strain>
    </source>
</reference>
<evidence type="ECO:0000313" key="1">
    <source>
        <dbReference type="EMBL" id="TGO02383.1"/>
    </source>
</evidence>
<evidence type="ECO:0000313" key="2">
    <source>
        <dbReference type="Proteomes" id="UP000030428"/>
    </source>
</evidence>
<dbReference type="EMBL" id="JSZA02000147">
    <property type="protein sequence ID" value="TGO02383.1"/>
    <property type="molecule type" value="Genomic_DNA"/>
</dbReference>
<dbReference type="InterPro" id="IPR028994">
    <property type="entry name" value="Integrin_alpha_N"/>
</dbReference>
<name>A0A4E0QME5_9GAMM</name>
<protein>
    <submittedName>
        <fullName evidence="1">Uncharacterized protein</fullName>
    </submittedName>
</protein>
<organism evidence="1 2">
    <name type="scientific">Candidatus Thiomargarita nelsonii</name>
    <dbReference type="NCBI Taxonomy" id="1003181"/>
    <lineage>
        <taxon>Bacteria</taxon>
        <taxon>Pseudomonadati</taxon>
        <taxon>Pseudomonadota</taxon>
        <taxon>Gammaproteobacteria</taxon>
        <taxon>Thiotrichales</taxon>
        <taxon>Thiotrichaceae</taxon>
        <taxon>Thiomargarita</taxon>
    </lineage>
</organism>
<dbReference type="Proteomes" id="UP000030428">
    <property type="component" value="Unassembled WGS sequence"/>
</dbReference>
<dbReference type="AlphaFoldDB" id="A0A4E0QME5"/>
<keyword evidence="2" id="KW-1185">Reference proteome</keyword>
<dbReference type="SUPFAM" id="SSF69318">
    <property type="entry name" value="Integrin alpha N-terminal domain"/>
    <property type="match status" value="1"/>
</dbReference>